<dbReference type="GO" id="GO:0006154">
    <property type="term" value="P:adenosine catabolic process"/>
    <property type="evidence" value="ECO:0007669"/>
    <property type="project" value="TreeGrafter"/>
</dbReference>
<name>A0A922SG98_SPOEX</name>
<keyword evidence="4" id="KW-0378">Hydrolase</keyword>
<sequence length="261" mass="29092">MDSDTFFLELPKVELHAHLNGSLSQATMLQLKRFHADSGLEDKTNAFFDEFQIGAGDTRNLTDCFQVFNIAHSLTSTPEALTIATRLTLQEFQDDGCCYLELRSTPKETPHMTKVQYIETLVKAIQKSSLHLTMITRLIVSINRKSSIAEAEEIAKLAVEYYKKHPDVIVGIELSGDPMAGTFQSFVPALTQARNAGLKTDDKGVFSTSLSQEYQICVKTFSLTSSQTARLALNACQYVFADNVRKTLNDKLLNFIGKHSL</sequence>
<dbReference type="GO" id="GO:0004000">
    <property type="term" value="F:adenosine deaminase activity"/>
    <property type="evidence" value="ECO:0007669"/>
    <property type="project" value="TreeGrafter"/>
</dbReference>
<dbReference type="InterPro" id="IPR001365">
    <property type="entry name" value="A_deaminase_dom"/>
</dbReference>
<dbReference type="GO" id="GO:0046872">
    <property type="term" value="F:metal ion binding"/>
    <property type="evidence" value="ECO:0007669"/>
    <property type="project" value="UniProtKB-KW"/>
</dbReference>
<dbReference type="GO" id="GO:0046103">
    <property type="term" value="P:inosine biosynthetic process"/>
    <property type="evidence" value="ECO:0007669"/>
    <property type="project" value="TreeGrafter"/>
</dbReference>
<dbReference type="AlphaFoldDB" id="A0A922SG98"/>
<evidence type="ECO:0000256" key="2">
    <source>
        <dbReference type="ARBA" id="ARBA00006676"/>
    </source>
</evidence>
<dbReference type="PANTHER" id="PTHR11409">
    <property type="entry name" value="ADENOSINE DEAMINASE"/>
    <property type="match status" value="1"/>
</dbReference>
<organism evidence="9 10">
    <name type="scientific">Spodoptera exigua</name>
    <name type="common">Beet armyworm</name>
    <name type="synonym">Noctua fulgens</name>
    <dbReference type="NCBI Taxonomy" id="7107"/>
    <lineage>
        <taxon>Eukaryota</taxon>
        <taxon>Metazoa</taxon>
        <taxon>Ecdysozoa</taxon>
        <taxon>Arthropoda</taxon>
        <taxon>Hexapoda</taxon>
        <taxon>Insecta</taxon>
        <taxon>Pterygota</taxon>
        <taxon>Neoptera</taxon>
        <taxon>Endopterygota</taxon>
        <taxon>Lepidoptera</taxon>
        <taxon>Glossata</taxon>
        <taxon>Ditrysia</taxon>
        <taxon>Noctuoidea</taxon>
        <taxon>Noctuidae</taxon>
        <taxon>Amphipyrinae</taxon>
        <taxon>Spodoptera</taxon>
    </lineage>
</organism>
<evidence type="ECO:0000313" key="10">
    <source>
        <dbReference type="Proteomes" id="UP000814243"/>
    </source>
</evidence>
<evidence type="ECO:0000256" key="5">
    <source>
        <dbReference type="ARBA" id="ARBA00022833"/>
    </source>
</evidence>
<evidence type="ECO:0000256" key="3">
    <source>
        <dbReference type="ARBA" id="ARBA00022723"/>
    </source>
</evidence>
<dbReference type="Pfam" id="PF00962">
    <property type="entry name" value="A_deaminase"/>
    <property type="match status" value="1"/>
</dbReference>
<dbReference type="PANTHER" id="PTHR11409:SF42">
    <property type="entry name" value="ADENOSINE DEAMINASE-LIKE PROTEIN"/>
    <property type="match status" value="1"/>
</dbReference>
<accession>A0A922SG98</accession>
<dbReference type="SUPFAM" id="SSF51556">
    <property type="entry name" value="Metallo-dependent hydrolases"/>
    <property type="match status" value="1"/>
</dbReference>
<keyword evidence="3" id="KW-0479">Metal-binding</keyword>
<keyword evidence="6" id="KW-0546">Nucleotide metabolism</keyword>
<evidence type="ECO:0000256" key="1">
    <source>
        <dbReference type="ARBA" id="ARBA00001947"/>
    </source>
</evidence>
<dbReference type="InterPro" id="IPR032466">
    <property type="entry name" value="Metal_Hydrolase"/>
</dbReference>
<dbReference type="GO" id="GO:0009117">
    <property type="term" value="P:nucleotide metabolic process"/>
    <property type="evidence" value="ECO:0007669"/>
    <property type="project" value="UniProtKB-KW"/>
</dbReference>
<proteinExistence type="inferred from homology"/>
<dbReference type="Proteomes" id="UP000814243">
    <property type="component" value="Unassembled WGS sequence"/>
</dbReference>
<comment type="similarity">
    <text evidence="2">Belongs to the metallo-dependent hydrolases superfamily. Adenosine and AMP deaminases family.</text>
</comment>
<evidence type="ECO:0000256" key="6">
    <source>
        <dbReference type="ARBA" id="ARBA00023080"/>
    </source>
</evidence>
<evidence type="ECO:0000256" key="7">
    <source>
        <dbReference type="ARBA" id="ARBA00048787"/>
    </source>
</evidence>
<comment type="cofactor">
    <cofactor evidence="1">
        <name>Zn(2+)</name>
        <dbReference type="ChEBI" id="CHEBI:29105"/>
    </cofactor>
</comment>
<gene>
    <name evidence="9" type="ORF">HF086_003254</name>
</gene>
<dbReference type="Gene3D" id="3.20.20.140">
    <property type="entry name" value="Metal-dependent hydrolases"/>
    <property type="match status" value="2"/>
</dbReference>
<keyword evidence="5" id="KW-0862">Zinc</keyword>
<feature type="domain" description="Adenosine deaminase" evidence="8">
    <location>
        <begin position="11"/>
        <end position="199"/>
    </location>
</feature>
<evidence type="ECO:0000259" key="8">
    <source>
        <dbReference type="Pfam" id="PF00962"/>
    </source>
</evidence>
<comment type="catalytic activity">
    <reaction evidence="7">
        <text>N(6)-methyl-AMP + H2O + H(+) = IMP + methylamine</text>
        <dbReference type="Rhea" id="RHEA:16001"/>
        <dbReference type="ChEBI" id="CHEBI:15377"/>
        <dbReference type="ChEBI" id="CHEBI:15378"/>
        <dbReference type="ChEBI" id="CHEBI:58053"/>
        <dbReference type="ChEBI" id="CHEBI:59338"/>
        <dbReference type="ChEBI" id="CHEBI:144842"/>
    </reaction>
    <physiologicalReaction direction="left-to-right" evidence="7">
        <dbReference type="Rhea" id="RHEA:16002"/>
    </physiologicalReaction>
</comment>
<reference evidence="9" key="1">
    <citation type="journal article" date="2021" name="G3 (Bethesda)">
        <title>Genome and transcriptome analysis of the beet armyworm Spodoptera exigua reveals targets for pest control. .</title>
        <authorList>
            <person name="Simon S."/>
            <person name="Breeschoten T."/>
            <person name="Jansen H.J."/>
            <person name="Dirks R.P."/>
            <person name="Schranz M.E."/>
            <person name="Ros V.I.D."/>
        </authorList>
    </citation>
    <scope>NUCLEOTIDE SEQUENCE</scope>
    <source>
        <strain evidence="9">TB_SE_WUR_2020</strain>
    </source>
</reference>
<comment type="caution">
    <text evidence="9">The sequence shown here is derived from an EMBL/GenBank/DDBJ whole genome shotgun (WGS) entry which is preliminary data.</text>
</comment>
<dbReference type="InterPro" id="IPR006330">
    <property type="entry name" value="Ado/ade_deaminase"/>
</dbReference>
<protein>
    <recommendedName>
        <fullName evidence="8">Adenosine deaminase domain-containing protein</fullName>
    </recommendedName>
</protein>
<evidence type="ECO:0000256" key="4">
    <source>
        <dbReference type="ARBA" id="ARBA00022801"/>
    </source>
</evidence>
<dbReference type="EMBL" id="JACEFF010000486">
    <property type="protein sequence ID" value="KAH9636706.1"/>
    <property type="molecule type" value="Genomic_DNA"/>
</dbReference>
<evidence type="ECO:0000313" key="9">
    <source>
        <dbReference type="EMBL" id="KAH9636706.1"/>
    </source>
</evidence>